<keyword evidence="4" id="KW-1185">Reference proteome</keyword>
<feature type="compositionally biased region" description="Basic residues" evidence="1">
    <location>
        <begin position="7"/>
        <end position="20"/>
    </location>
</feature>
<organism evidence="3 4">
    <name type="scientific">Amycolatopsis rubida</name>
    <dbReference type="NCBI Taxonomy" id="112413"/>
    <lineage>
        <taxon>Bacteria</taxon>
        <taxon>Bacillati</taxon>
        <taxon>Actinomycetota</taxon>
        <taxon>Actinomycetes</taxon>
        <taxon>Pseudonocardiales</taxon>
        <taxon>Pseudonocardiaceae</taxon>
        <taxon>Amycolatopsis</taxon>
    </lineage>
</organism>
<dbReference type="InterPro" id="IPR031634">
    <property type="entry name" value="PknG_rubred"/>
</dbReference>
<sequence>MGDRRFGGRGRARRTPRPHLRVALPKARLPDPFDTVLPDAALPERHRFCVECGSPVGRGEAGRAAGSAGSASPATRPRATGSGCSQP</sequence>
<feature type="region of interest" description="Disordered" evidence="1">
    <location>
        <begin position="1"/>
        <end position="24"/>
    </location>
</feature>
<reference evidence="3 4" key="1">
    <citation type="submission" date="2020-01" db="EMBL/GenBank/DDBJ databases">
        <title>Insect and environment-associated Actinomycetes.</title>
        <authorList>
            <person name="Currrie C."/>
            <person name="Chevrette M."/>
            <person name="Carlson C."/>
            <person name="Stubbendieck R."/>
            <person name="Wendt-Pienkowski E."/>
        </authorList>
    </citation>
    <scope>NUCLEOTIDE SEQUENCE [LARGE SCALE GENOMIC DNA]</scope>
    <source>
        <strain evidence="3 4">SID8386</strain>
    </source>
</reference>
<name>A0ABX0C0X9_9PSEU</name>
<dbReference type="RefSeq" id="WP_093572898.1">
    <property type="nucleotide sequence ID" value="NZ_FOWC01000002.1"/>
</dbReference>
<dbReference type="Pfam" id="PF16919">
    <property type="entry name" value="PknG_rubred"/>
    <property type="match status" value="1"/>
</dbReference>
<protein>
    <recommendedName>
        <fullName evidence="2">Protein kinase G rubredoxin domain-containing protein</fullName>
    </recommendedName>
</protein>
<gene>
    <name evidence="3" type="ORF">G3I59_39215</name>
</gene>
<proteinExistence type="predicted"/>
<comment type="caution">
    <text evidence="3">The sequence shown here is derived from an EMBL/GenBank/DDBJ whole genome shotgun (WGS) entry which is preliminary data.</text>
</comment>
<evidence type="ECO:0000256" key="1">
    <source>
        <dbReference type="SAM" id="MobiDB-lite"/>
    </source>
</evidence>
<dbReference type="Proteomes" id="UP000470404">
    <property type="component" value="Unassembled WGS sequence"/>
</dbReference>
<accession>A0ABX0C0X9</accession>
<feature type="domain" description="Protein kinase G rubredoxin" evidence="2">
    <location>
        <begin position="22"/>
        <end position="71"/>
    </location>
</feature>
<evidence type="ECO:0000259" key="2">
    <source>
        <dbReference type="Pfam" id="PF16919"/>
    </source>
</evidence>
<feature type="region of interest" description="Disordered" evidence="1">
    <location>
        <begin position="54"/>
        <end position="87"/>
    </location>
</feature>
<evidence type="ECO:0000313" key="4">
    <source>
        <dbReference type="Proteomes" id="UP000470404"/>
    </source>
</evidence>
<evidence type="ECO:0000313" key="3">
    <source>
        <dbReference type="EMBL" id="NEC61474.1"/>
    </source>
</evidence>
<feature type="compositionally biased region" description="Low complexity" evidence="1">
    <location>
        <begin position="62"/>
        <end position="79"/>
    </location>
</feature>
<dbReference type="EMBL" id="JAAGNC010000194">
    <property type="protein sequence ID" value="NEC61474.1"/>
    <property type="molecule type" value="Genomic_DNA"/>
</dbReference>